<feature type="domain" description="CobB/CobQ-like glutamine amidotransferase" evidence="13">
    <location>
        <begin position="247"/>
        <end position="427"/>
    </location>
</feature>
<name>A0ABY1HF12_9GAMM</name>
<keyword evidence="8" id="KW-0460">Magnesium</keyword>
<comment type="similarity">
    <text evidence="3">Belongs to the CobB/CobQ family. CobQ subfamily.</text>
</comment>
<keyword evidence="9" id="KW-0315">Glutamine amidotransferase</keyword>
<dbReference type="InterPro" id="IPR027417">
    <property type="entry name" value="P-loop_NTPase"/>
</dbReference>
<evidence type="ECO:0000313" key="14">
    <source>
        <dbReference type="EMBL" id="SGY89506.1"/>
    </source>
</evidence>
<dbReference type="SUPFAM" id="SSF52317">
    <property type="entry name" value="Class I glutamine amidotransferase-like"/>
    <property type="match status" value="1"/>
</dbReference>
<organism evidence="14 15">
    <name type="scientific">Moritella viscosa</name>
    <dbReference type="NCBI Taxonomy" id="80854"/>
    <lineage>
        <taxon>Bacteria</taxon>
        <taxon>Pseudomonadati</taxon>
        <taxon>Pseudomonadota</taxon>
        <taxon>Gammaproteobacteria</taxon>
        <taxon>Alteromonadales</taxon>
        <taxon>Moritellaceae</taxon>
        <taxon>Moritella</taxon>
    </lineage>
</organism>
<keyword evidence="5" id="KW-0436">Ligase</keyword>
<evidence type="ECO:0000256" key="9">
    <source>
        <dbReference type="ARBA" id="ARBA00022962"/>
    </source>
</evidence>
<keyword evidence="4" id="KW-0169">Cobalamin biosynthesis</keyword>
<protein>
    <submittedName>
        <fullName evidence="14">Cobyrinic acid a,c-diamide synthase</fullName>
    </submittedName>
</protein>
<evidence type="ECO:0000259" key="13">
    <source>
        <dbReference type="Pfam" id="PF07685"/>
    </source>
</evidence>
<dbReference type="NCBIfam" id="NF002204">
    <property type="entry name" value="PRK01077.1"/>
    <property type="match status" value="1"/>
</dbReference>
<evidence type="ECO:0000256" key="5">
    <source>
        <dbReference type="ARBA" id="ARBA00022598"/>
    </source>
</evidence>
<keyword evidence="11" id="KW-0732">Signal</keyword>
<evidence type="ECO:0000256" key="8">
    <source>
        <dbReference type="ARBA" id="ARBA00022842"/>
    </source>
</evidence>
<feature type="chain" id="PRO_5047349934" evidence="11">
    <location>
        <begin position="20"/>
        <end position="438"/>
    </location>
</feature>
<keyword evidence="7" id="KW-0067">ATP-binding</keyword>
<evidence type="ECO:0000259" key="12">
    <source>
        <dbReference type="Pfam" id="PF01656"/>
    </source>
</evidence>
<dbReference type="Gene3D" id="3.40.50.300">
    <property type="entry name" value="P-loop containing nucleotide triphosphate hydrolases"/>
    <property type="match status" value="1"/>
</dbReference>
<proteinExistence type="inferred from homology"/>
<dbReference type="Gene3D" id="3.40.50.880">
    <property type="match status" value="1"/>
</dbReference>
<dbReference type="InterPro" id="IPR029062">
    <property type="entry name" value="Class_I_gatase-like"/>
</dbReference>
<dbReference type="RefSeq" id="WP_045111641.1">
    <property type="nucleotide sequence ID" value="NZ_CAWQZC010000114.1"/>
</dbReference>
<feature type="region of interest" description="Disordered" evidence="10">
    <location>
        <begin position="379"/>
        <end position="406"/>
    </location>
</feature>
<dbReference type="NCBIfam" id="TIGR00379">
    <property type="entry name" value="cobB"/>
    <property type="match status" value="1"/>
</dbReference>
<gene>
    <name evidence="14" type="ORF">MT2528_1742</name>
</gene>
<keyword evidence="6" id="KW-0547">Nucleotide-binding</keyword>
<dbReference type="PROSITE" id="PS51274">
    <property type="entry name" value="GATASE_COBBQ"/>
    <property type="match status" value="1"/>
</dbReference>
<feature type="signal peptide" evidence="11">
    <location>
        <begin position="1"/>
        <end position="19"/>
    </location>
</feature>
<evidence type="ECO:0000256" key="4">
    <source>
        <dbReference type="ARBA" id="ARBA00022573"/>
    </source>
</evidence>
<dbReference type="EMBL" id="FPLJ01000042">
    <property type="protein sequence ID" value="SGY89506.1"/>
    <property type="molecule type" value="Genomic_DNA"/>
</dbReference>
<dbReference type="Pfam" id="PF01656">
    <property type="entry name" value="CbiA"/>
    <property type="match status" value="1"/>
</dbReference>
<dbReference type="Proteomes" id="UP000182660">
    <property type="component" value="Unassembled WGS sequence"/>
</dbReference>
<comment type="caution">
    <text evidence="14">The sequence shown here is derived from an EMBL/GenBank/DDBJ whole genome shotgun (WGS) entry which is preliminary data.</text>
</comment>
<evidence type="ECO:0000256" key="10">
    <source>
        <dbReference type="SAM" id="MobiDB-lite"/>
    </source>
</evidence>
<dbReference type="InterPro" id="IPR002586">
    <property type="entry name" value="CobQ/CobB/MinD/ParA_Nub-bd_dom"/>
</dbReference>
<evidence type="ECO:0000256" key="1">
    <source>
        <dbReference type="ARBA" id="ARBA00001946"/>
    </source>
</evidence>
<feature type="domain" description="CobQ/CobB/MinD/ParA nucleotide binding" evidence="12">
    <location>
        <begin position="10"/>
        <end position="187"/>
    </location>
</feature>
<dbReference type="PANTHER" id="PTHR43873:SF1">
    <property type="entry name" value="COBYRINATE A,C-DIAMIDE SYNTHASE"/>
    <property type="match status" value="1"/>
</dbReference>
<evidence type="ECO:0000256" key="11">
    <source>
        <dbReference type="SAM" id="SignalP"/>
    </source>
</evidence>
<dbReference type="SUPFAM" id="SSF52540">
    <property type="entry name" value="P-loop containing nucleoside triphosphate hydrolases"/>
    <property type="match status" value="1"/>
</dbReference>
<dbReference type="GeneID" id="61295647"/>
<dbReference type="Pfam" id="PF07685">
    <property type="entry name" value="GATase_3"/>
    <property type="match status" value="1"/>
</dbReference>
<evidence type="ECO:0000256" key="3">
    <source>
        <dbReference type="ARBA" id="ARBA00006205"/>
    </source>
</evidence>
<comment type="pathway">
    <text evidence="2">Cofactor biosynthesis; adenosylcobalamin biosynthesis.</text>
</comment>
<sequence>MTRVLCPALILAAPSSSQGKTTITAALASMLSKQGKIVRVFKVGPDYLDPQILRQASGQPVEPLDLWMGGTEYCQQKMYEAALVADIILIEGAMGIFDGDPSSADLAAHFGIPIAIVMDVKGMAQTAAAIAVGLANFRDDFNVAGLIANNCGSERHAQLIRDALPASLPLLGTLKRTDTITLPERHLGLVQAEEIQAELKQKLAAGIDWIEASDLKHILDVIKPVEFHPVTEGKLLPIAPVLTGKIIAIAKDTAFSFIYDANLRLLTDLGASYVFFSPMHDDVMPEADALWLPGGYPELHVDKLTSNLSMLQSIRNFAQTDKAILAECGGFLYCLESLGDLQDNSFTMLGLLKGKGQMRERGGCQGMQTAPLPEGDIRGHSHHRSLSFDTPEPIATGRRPKHPAPGESIYRVGNITASYLHLFFPSNPQAIAALFKEL</sequence>
<evidence type="ECO:0000256" key="7">
    <source>
        <dbReference type="ARBA" id="ARBA00022840"/>
    </source>
</evidence>
<keyword evidence="15" id="KW-1185">Reference proteome</keyword>
<dbReference type="InterPro" id="IPR004484">
    <property type="entry name" value="CbiA/CobB_synth"/>
</dbReference>
<evidence type="ECO:0000256" key="6">
    <source>
        <dbReference type="ARBA" id="ARBA00022741"/>
    </source>
</evidence>
<dbReference type="PANTHER" id="PTHR43873">
    <property type="entry name" value="COBYRINATE A,C-DIAMIDE SYNTHASE"/>
    <property type="match status" value="1"/>
</dbReference>
<dbReference type="InterPro" id="IPR011698">
    <property type="entry name" value="GATase_3"/>
</dbReference>
<comment type="cofactor">
    <cofactor evidence="1">
        <name>Mg(2+)</name>
        <dbReference type="ChEBI" id="CHEBI:18420"/>
    </cofactor>
</comment>
<evidence type="ECO:0000313" key="15">
    <source>
        <dbReference type="Proteomes" id="UP000182660"/>
    </source>
</evidence>
<reference evidence="14 15" key="1">
    <citation type="submission" date="2016-11" db="EMBL/GenBank/DDBJ databases">
        <authorList>
            <person name="Klemetsen T."/>
        </authorList>
    </citation>
    <scope>NUCLEOTIDE SEQUENCE [LARGE SCALE GENOMIC DNA]</scope>
    <source>
        <strain evidence="14">MT 2528</strain>
    </source>
</reference>
<accession>A0ABY1HF12</accession>
<evidence type="ECO:0000256" key="2">
    <source>
        <dbReference type="ARBA" id="ARBA00004953"/>
    </source>
</evidence>